<dbReference type="OrthoDB" id="1683573at2"/>
<dbReference type="InterPro" id="IPR025619">
    <property type="entry name" value="YlzJ"/>
</dbReference>
<dbReference type="KEGG" id="pbd:PBOR_21160"/>
<dbReference type="Pfam" id="PF14035">
    <property type="entry name" value="YlzJ"/>
    <property type="match status" value="1"/>
</dbReference>
<reference evidence="1" key="1">
    <citation type="submission" date="2014-08" db="EMBL/GenBank/DDBJ databases">
        <title>Comparative genomics of the Paenibacillus odorifer group.</title>
        <authorList>
            <person name="den Bakker H.C."/>
            <person name="Tsai Y.-C.Y.-C."/>
            <person name="Martin N."/>
            <person name="Korlach J."/>
            <person name="Wiedmann M."/>
        </authorList>
    </citation>
    <scope>NUCLEOTIDE SEQUENCE [LARGE SCALE GENOMIC DNA]</scope>
    <source>
        <strain evidence="1">DSM 13188</strain>
    </source>
</reference>
<dbReference type="Proteomes" id="UP000029518">
    <property type="component" value="Chromosome"/>
</dbReference>
<keyword evidence="2" id="KW-1185">Reference proteome</keyword>
<dbReference type="AlphaFoldDB" id="A0A089LJ19"/>
<name>A0A089LJ19_PAEBO</name>
<dbReference type="EMBL" id="CP009285">
    <property type="protein sequence ID" value="AIQ59163.1"/>
    <property type="molecule type" value="Genomic_DNA"/>
</dbReference>
<accession>A0A089LJ19</accession>
<sequence>MTFYTILPMEQVFEGALNYALPVQEISYQGMLMQVEPLEGGQARIVRLLQCPLHRYLDAALSPGAVIHLNN</sequence>
<evidence type="ECO:0000313" key="2">
    <source>
        <dbReference type="Proteomes" id="UP000029518"/>
    </source>
</evidence>
<gene>
    <name evidence="1" type="ORF">PBOR_21160</name>
</gene>
<organism evidence="1 2">
    <name type="scientific">Paenibacillus borealis</name>
    <dbReference type="NCBI Taxonomy" id="160799"/>
    <lineage>
        <taxon>Bacteria</taxon>
        <taxon>Bacillati</taxon>
        <taxon>Bacillota</taxon>
        <taxon>Bacilli</taxon>
        <taxon>Bacillales</taxon>
        <taxon>Paenibacillaceae</taxon>
        <taxon>Paenibacillus</taxon>
    </lineage>
</organism>
<evidence type="ECO:0000313" key="1">
    <source>
        <dbReference type="EMBL" id="AIQ59163.1"/>
    </source>
</evidence>
<dbReference type="HOGENOM" id="CLU_189760_0_0_9"/>
<proteinExistence type="predicted"/>
<protein>
    <submittedName>
        <fullName evidence="1">Uncharacterized protein</fullName>
    </submittedName>
</protein>
<dbReference type="RefSeq" id="WP_042214782.1">
    <property type="nucleotide sequence ID" value="NZ_CP009285.1"/>
</dbReference>